<sequence>EYFNAPVTITSGYRCKEHNLSVEGAPLSKHLKGIAADFKVQDTCPKAVQDYLELMHPYEYGVGHYNYFTHLDVRKVKARW</sequence>
<name>X1TDS1_9ZZZZ</name>
<accession>X1TDS1</accession>
<proteinExistence type="predicted"/>
<dbReference type="InterPro" id="IPR009045">
    <property type="entry name" value="Zn_M74/Hedgehog-like"/>
</dbReference>
<dbReference type="AlphaFoldDB" id="X1TDS1"/>
<dbReference type="Pfam" id="PF08291">
    <property type="entry name" value="Peptidase_M15_3"/>
    <property type="match status" value="1"/>
</dbReference>
<dbReference type="EMBL" id="BARW01031461">
    <property type="protein sequence ID" value="GAJ03424.1"/>
    <property type="molecule type" value="Genomic_DNA"/>
</dbReference>
<dbReference type="InterPro" id="IPR013230">
    <property type="entry name" value="Peptidase_M15A_C"/>
</dbReference>
<feature type="non-terminal residue" evidence="2">
    <location>
        <position position="1"/>
    </location>
</feature>
<evidence type="ECO:0000313" key="2">
    <source>
        <dbReference type="EMBL" id="GAJ03424.1"/>
    </source>
</evidence>
<dbReference type="SUPFAM" id="SSF55166">
    <property type="entry name" value="Hedgehog/DD-peptidase"/>
    <property type="match status" value="1"/>
</dbReference>
<organism evidence="2">
    <name type="scientific">marine sediment metagenome</name>
    <dbReference type="NCBI Taxonomy" id="412755"/>
    <lineage>
        <taxon>unclassified sequences</taxon>
        <taxon>metagenomes</taxon>
        <taxon>ecological metagenomes</taxon>
    </lineage>
</organism>
<dbReference type="Gene3D" id="3.30.1380.10">
    <property type="match status" value="1"/>
</dbReference>
<reference evidence="2" key="1">
    <citation type="journal article" date="2014" name="Front. Microbiol.">
        <title>High frequency of phylogenetically diverse reductive dehalogenase-homologous genes in deep subseafloor sedimentary metagenomes.</title>
        <authorList>
            <person name="Kawai M."/>
            <person name="Futagami T."/>
            <person name="Toyoda A."/>
            <person name="Takaki Y."/>
            <person name="Nishi S."/>
            <person name="Hori S."/>
            <person name="Arai W."/>
            <person name="Tsubouchi T."/>
            <person name="Morono Y."/>
            <person name="Uchiyama I."/>
            <person name="Ito T."/>
            <person name="Fujiyama A."/>
            <person name="Inagaki F."/>
            <person name="Takami H."/>
        </authorList>
    </citation>
    <scope>NUCLEOTIDE SEQUENCE</scope>
    <source>
        <strain evidence="2">Expedition CK06-06</strain>
    </source>
</reference>
<evidence type="ECO:0000259" key="1">
    <source>
        <dbReference type="Pfam" id="PF08291"/>
    </source>
</evidence>
<feature type="domain" description="Peptidase M15A C-terminal" evidence="1">
    <location>
        <begin position="2"/>
        <end position="72"/>
    </location>
</feature>
<comment type="caution">
    <text evidence="2">The sequence shown here is derived from an EMBL/GenBank/DDBJ whole genome shotgun (WGS) entry which is preliminary data.</text>
</comment>
<protein>
    <recommendedName>
        <fullName evidence="1">Peptidase M15A C-terminal domain-containing protein</fullName>
    </recommendedName>
</protein>
<gene>
    <name evidence="2" type="ORF">S12H4_50037</name>
</gene>